<dbReference type="PANTHER" id="PTHR45867:SF10">
    <property type="entry name" value="PURPLE ACID PHOSPHATASE"/>
    <property type="match status" value="1"/>
</dbReference>
<dbReference type="CDD" id="cd00839">
    <property type="entry name" value="MPP_PAPs"/>
    <property type="match status" value="1"/>
</dbReference>
<protein>
    <recommendedName>
        <fullName evidence="3">Purple acid phosphatase</fullName>
        <ecNumber evidence="3">3.1.3.2</ecNumber>
    </recommendedName>
</protein>
<dbReference type="GO" id="GO:0046872">
    <property type="term" value="F:metal ion binding"/>
    <property type="evidence" value="ECO:0007669"/>
    <property type="project" value="InterPro"/>
</dbReference>
<dbReference type="SUPFAM" id="SSF56300">
    <property type="entry name" value="Metallo-dependent phosphatases"/>
    <property type="match status" value="1"/>
</dbReference>
<accession>D3BJ35</accession>
<evidence type="ECO:0000313" key="8">
    <source>
        <dbReference type="Proteomes" id="UP000001396"/>
    </source>
</evidence>
<dbReference type="EC" id="3.1.3.2" evidence="3"/>
<comment type="similarity">
    <text evidence="3">Belongs to the metallophosphoesterase superfamily. Purple acid phosphatase family.</text>
</comment>
<feature type="domain" description="Purple acid phosphatase C-terminal" evidence="5">
    <location>
        <begin position="362"/>
        <end position="424"/>
    </location>
</feature>
<dbReference type="InterPro" id="IPR004843">
    <property type="entry name" value="Calcineurin-like_PHP"/>
</dbReference>
<dbReference type="GeneID" id="31364035"/>
<dbReference type="InterPro" id="IPR008963">
    <property type="entry name" value="Purple_acid_Pase-like_N"/>
</dbReference>
<dbReference type="InterPro" id="IPR041792">
    <property type="entry name" value="MPP_PAP"/>
</dbReference>
<dbReference type="InterPro" id="IPR015914">
    <property type="entry name" value="PAPs_N"/>
</dbReference>
<name>D3BJ35_HETP5</name>
<keyword evidence="8" id="KW-1185">Reference proteome</keyword>
<reference evidence="7 8" key="1">
    <citation type="journal article" date="2011" name="Genome Res.">
        <title>Phylogeny-wide analysis of social amoeba genomes highlights ancient origins for complex intercellular communication.</title>
        <authorList>
            <person name="Heidel A.J."/>
            <person name="Lawal H.M."/>
            <person name="Felder M."/>
            <person name="Schilde C."/>
            <person name="Helps N.R."/>
            <person name="Tunggal B."/>
            <person name="Rivero F."/>
            <person name="John U."/>
            <person name="Schleicher M."/>
            <person name="Eichinger L."/>
            <person name="Platzer M."/>
            <person name="Noegel A.A."/>
            <person name="Schaap P."/>
            <person name="Gloeckner G."/>
        </authorList>
    </citation>
    <scope>NUCLEOTIDE SEQUENCE [LARGE SCALE GENOMIC DNA]</scope>
    <source>
        <strain evidence="8">ATCC 26659 / Pp 5 / PN500</strain>
    </source>
</reference>
<organism evidence="7 8">
    <name type="scientific">Heterostelium pallidum (strain ATCC 26659 / Pp 5 / PN500)</name>
    <name type="common">Cellular slime mold</name>
    <name type="synonym">Polysphondylium pallidum</name>
    <dbReference type="NCBI Taxonomy" id="670386"/>
    <lineage>
        <taxon>Eukaryota</taxon>
        <taxon>Amoebozoa</taxon>
        <taxon>Evosea</taxon>
        <taxon>Eumycetozoa</taxon>
        <taxon>Dictyostelia</taxon>
        <taxon>Acytosteliales</taxon>
        <taxon>Acytosteliaceae</taxon>
        <taxon>Heterostelium</taxon>
    </lineage>
</organism>
<evidence type="ECO:0000259" key="5">
    <source>
        <dbReference type="Pfam" id="PF14008"/>
    </source>
</evidence>
<comment type="catalytic activity">
    <reaction evidence="3">
        <text>a phosphate monoester + H2O = an alcohol + phosphate</text>
        <dbReference type="Rhea" id="RHEA:15017"/>
        <dbReference type="ChEBI" id="CHEBI:15377"/>
        <dbReference type="ChEBI" id="CHEBI:30879"/>
        <dbReference type="ChEBI" id="CHEBI:43474"/>
        <dbReference type="ChEBI" id="CHEBI:67140"/>
        <dbReference type="EC" id="3.1.3.2"/>
    </reaction>
</comment>
<dbReference type="Pfam" id="PF16656">
    <property type="entry name" value="Pur_ac_phosph_N"/>
    <property type="match status" value="1"/>
</dbReference>
<keyword evidence="3" id="KW-0378">Hydrolase</keyword>
<evidence type="ECO:0000256" key="3">
    <source>
        <dbReference type="RuleBase" id="RU361203"/>
    </source>
</evidence>
<sequence>MTRCKIVVRSQNVLPNNVNLAFTTSQSEMRATWYTVNQTVGAVRFSSQQFSADTADSVDMSLSPSTFTEYGEFPGWSGFVNTAVMSNLNALQQYFYQVGDSQQNLWSPVYNFTTGAGATTFKPFSFNVFGDMGGGDYMDTVHNLLENTNRFDWTLHVGDIAYADYSEKDLESGNTKSHSHSHSHVEGGLQSGMLGNMTVWNEFMKSITPLSSMQSYMVCIGNHDVFYNKSAYSASWLMPSESPAQTWYAFDYNGVHFVAISTENSYTYGSEQYTWLENHLQQFRESNPDTWLIAYAHRPFYCTSIIMQWCYGNHTGALFNTYDPLFQKYNVDIFIAGHTHAYERTYPVYENKVMGSFEEPKGTVYIAVGVGGNWEGLDPLFDPFKPEWSAHRHTYLGYGILNVVNQTHINWEFNRAIDNKVSDSFWMNKGTFLNYYIYLYINTNCFSQLNNTINI</sequence>
<evidence type="ECO:0000256" key="2">
    <source>
        <dbReference type="ARBA" id="ARBA00023180"/>
    </source>
</evidence>
<comment type="caution">
    <text evidence="7">The sequence shown here is derived from an EMBL/GenBank/DDBJ whole genome shotgun (WGS) entry which is preliminary data.</text>
</comment>
<proteinExistence type="inferred from homology"/>
<dbReference type="Gene3D" id="2.60.40.380">
    <property type="entry name" value="Purple acid phosphatase-like, N-terminal"/>
    <property type="match status" value="1"/>
</dbReference>
<dbReference type="Gene3D" id="3.60.21.10">
    <property type="match status" value="1"/>
</dbReference>
<evidence type="ECO:0000259" key="6">
    <source>
        <dbReference type="Pfam" id="PF16656"/>
    </source>
</evidence>
<dbReference type="OMA" id="FTEFMHR"/>
<gene>
    <name evidence="7" type="ORF">PPL_08556</name>
</gene>
<dbReference type="STRING" id="670386.D3BJ35"/>
<keyword evidence="2" id="KW-0325">Glycoprotein</keyword>
<dbReference type="GO" id="GO:0003993">
    <property type="term" value="F:acid phosphatase activity"/>
    <property type="evidence" value="ECO:0007669"/>
    <property type="project" value="UniProtKB-EC"/>
</dbReference>
<dbReference type="SUPFAM" id="SSF49363">
    <property type="entry name" value="Purple acid phosphatase, N-terminal domain"/>
    <property type="match status" value="1"/>
</dbReference>
<dbReference type="EMBL" id="ADBJ01000038">
    <property type="protein sequence ID" value="EFA77915.1"/>
    <property type="molecule type" value="Genomic_DNA"/>
</dbReference>
<dbReference type="InterPro" id="IPR025733">
    <property type="entry name" value="PAPs_C"/>
</dbReference>
<dbReference type="RefSeq" id="XP_020430043.1">
    <property type="nucleotide sequence ID" value="XM_020579368.1"/>
</dbReference>
<dbReference type="Pfam" id="PF14008">
    <property type="entry name" value="Metallophos_C"/>
    <property type="match status" value="1"/>
</dbReference>
<evidence type="ECO:0000313" key="7">
    <source>
        <dbReference type="EMBL" id="EFA77915.1"/>
    </source>
</evidence>
<feature type="domain" description="Purple acid phosphatase N-terminal" evidence="6">
    <location>
        <begin position="15"/>
        <end position="114"/>
    </location>
</feature>
<dbReference type="Pfam" id="PF00149">
    <property type="entry name" value="Metallophos"/>
    <property type="match status" value="1"/>
</dbReference>
<feature type="domain" description="Calcineurin-like phosphoesterase" evidence="4">
    <location>
        <begin position="126"/>
        <end position="342"/>
    </location>
</feature>
<dbReference type="InterPro" id="IPR029052">
    <property type="entry name" value="Metallo-depent_PP-like"/>
</dbReference>
<evidence type="ECO:0000259" key="4">
    <source>
        <dbReference type="Pfam" id="PF00149"/>
    </source>
</evidence>
<dbReference type="PANTHER" id="PTHR45867">
    <property type="entry name" value="PURPLE ACID PHOSPHATASE"/>
    <property type="match status" value="1"/>
</dbReference>
<dbReference type="InParanoid" id="D3BJ35"/>
<dbReference type="AlphaFoldDB" id="D3BJ35"/>
<evidence type="ECO:0000256" key="1">
    <source>
        <dbReference type="ARBA" id="ARBA00022729"/>
    </source>
</evidence>
<dbReference type="Proteomes" id="UP000001396">
    <property type="component" value="Unassembled WGS sequence"/>
</dbReference>
<keyword evidence="1" id="KW-0732">Signal</keyword>